<proteinExistence type="predicted"/>
<dbReference type="RefSeq" id="WP_187304536.1">
    <property type="nucleotide sequence ID" value="NZ_JACRYT010000066.1"/>
</dbReference>
<dbReference type="AlphaFoldDB" id="A0A923NSX9"/>
<dbReference type="Proteomes" id="UP000602647">
    <property type="component" value="Unassembled WGS sequence"/>
</dbReference>
<sequence>MMRYEQLKTGDIFADLFGTYIKTDFGPAVNLKSGKPAMFEVREEVEKRCCETCRHCRKGRCANGDSGNVGETVDRLWKCKEWEGLL</sequence>
<organism evidence="1 2">
    <name type="scientific">Zhenpiania hominis</name>
    <dbReference type="NCBI Taxonomy" id="2763644"/>
    <lineage>
        <taxon>Bacteria</taxon>
        <taxon>Bacillati</taxon>
        <taxon>Bacillota</taxon>
        <taxon>Clostridia</taxon>
        <taxon>Peptostreptococcales</taxon>
        <taxon>Anaerovoracaceae</taxon>
        <taxon>Zhenpiania</taxon>
    </lineage>
</organism>
<reference evidence="1" key="1">
    <citation type="submission" date="2020-08" db="EMBL/GenBank/DDBJ databases">
        <title>Genome public.</title>
        <authorList>
            <person name="Liu C."/>
            <person name="Sun Q."/>
        </authorList>
    </citation>
    <scope>NUCLEOTIDE SEQUENCE</scope>
    <source>
        <strain evidence="1">BX12</strain>
    </source>
</reference>
<name>A0A923NSX9_9FIRM</name>
<dbReference type="EMBL" id="JACRYT010000066">
    <property type="protein sequence ID" value="MBC6681458.1"/>
    <property type="molecule type" value="Genomic_DNA"/>
</dbReference>
<evidence type="ECO:0000313" key="1">
    <source>
        <dbReference type="EMBL" id="MBC6681458.1"/>
    </source>
</evidence>
<evidence type="ECO:0000313" key="2">
    <source>
        <dbReference type="Proteomes" id="UP000602647"/>
    </source>
</evidence>
<keyword evidence="2" id="KW-1185">Reference proteome</keyword>
<gene>
    <name evidence="1" type="ORF">H9L42_16760</name>
</gene>
<accession>A0A923NSX9</accession>
<protein>
    <submittedName>
        <fullName evidence="1">Uncharacterized protein</fullName>
    </submittedName>
</protein>
<comment type="caution">
    <text evidence="1">The sequence shown here is derived from an EMBL/GenBank/DDBJ whole genome shotgun (WGS) entry which is preliminary data.</text>
</comment>